<accession>A0A9P7B259</accession>
<sequence length="93" mass="9569">MGTAAGTIARQIVSRAVASAAAAASSSRPVGSLASSASSVPFRMATSENQQLYPSRSKVTSAPPPGPTSSLLEPTWLRRELGRRSGMQGRIAL</sequence>
<feature type="region of interest" description="Disordered" evidence="1">
    <location>
        <begin position="47"/>
        <end position="93"/>
    </location>
</feature>
<organism evidence="2 3">
    <name type="scientific">Rhodotorula mucilaginosa</name>
    <name type="common">Yeast</name>
    <name type="synonym">Rhodotorula rubra</name>
    <dbReference type="NCBI Taxonomy" id="5537"/>
    <lineage>
        <taxon>Eukaryota</taxon>
        <taxon>Fungi</taxon>
        <taxon>Dikarya</taxon>
        <taxon>Basidiomycota</taxon>
        <taxon>Pucciniomycotina</taxon>
        <taxon>Microbotryomycetes</taxon>
        <taxon>Sporidiobolales</taxon>
        <taxon>Sporidiobolaceae</taxon>
        <taxon>Rhodotorula</taxon>
    </lineage>
</organism>
<evidence type="ECO:0000313" key="3">
    <source>
        <dbReference type="Proteomes" id="UP000777482"/>
    </source>
</evidence>
<gene>
    <name evidence="2" type="ORF">C6P46_001783</name>
</gene>
<evidence type="ECO:0000313" key="2">
    <source>
        <dbReference type="EMBL" id="KAG0654344.1"/>
    </source>
</evidence>
<comment type="caution">
    <text evidence="2">The sequence shown here is derived from an EMBL/GenBank/DDBJ whole genome shotgun (WGS) entry which is preliminary data.</text>
</comment>
<dbReference type="EMBL" id="PUHQ01000152">
    <property type="protein sequence ID" value="KAG0654344.1"/>
    <property type="molecule type" value="Genomic_DNA"/>
</dbReference>
<dbReference type="Proteomes" id="UP000777482">
    <property type="component" value="Unassembled WGS sequence"/>
</dbReference>
<reference evidence="2 3" key="1">
    <citation type="submission" date="2020-11" db="EMBL/GenBank/DDBJ databases">
        <title>Kefir isolates.</title>
        <authorList>
            <person name="Marcisauskas S."/>
            <person name="Kim Y."/>
            <person name="Blasche S."/>
        </authorList>
    </citation>
    <scope>NUCLEOTIDE SEQUENCE [LARGE SCALE GENOMIC DNA]</scope>
    <source>
        <strain evidence="2 3">KR</strain>
    </source>
</reference>
<evidence type="ECO:0000256" key="1">
    <source>
        <dbReference type="SAM" id="MobiDB-lite"/>
    </source>
</evidence>
<dbReference type="OrthoDB" id="10415347at2759"/>
<protein>
    <submittedName>
        <fullName evidence="2">Uncharacterized protein</fullName>
    </submittedName>
</protein>
<proteinExistence type="predicted"/>
<feature type="compositionally biased region" description="Polar residues" evidence="1">
    <location>
        <begin position="47"/>
        <end position="60"/>
    </location>
</feature>
<name>A0A9P7B259_RHOMI</name>
<dbReference type="AlphaFoldDB" id="A0A9P7B259"/>
<keyword evidence="3" id="KW-1185">Reference proteome</keyword>